<gene>
    <name evidence="1" type="ORF">L1987_01130</name>
</gene>
<dbReference type="Proteomes" id="UP001056120">
    <property type="component" value="Linkage Group LG01"/>
</dbReference>
<evidence type="ECO:0000313" key="1">
    <source>
        <dbReference type="EMBL" id="KAI3827067.1"/>
    </source>
</evidence>
<evidence type="ECO:0000313" key="2">
    <source>
        <dbReference type="Proteomes" id="UP001056120"/>
    </source>
</evidence>
<protein>
    <submittedName>
        <fullName evidence="1">Uncharacterized protein</fullName>
    </submittedName>
</protein>
<accession>A0ACB9K494</accession>
<reference evidence="2" key="1">
    <citation type="journal article" date="2022" name="Mol. Ecol. Resour.">
        <title>The genomes of chicory, endive, great burdock and yacon provide insights into Asteraceae palaeo-polyploidization history and plant inulin production.</title>
        <authorList>
            <person name="Fan W."/>
            <person name="Wang S."/>
            <person name="Wang H."/>
            <person name="Wang A."/>
            <person name="Jiang F."/>
            <person name="Liu H."/>
            <person name="Zhao H."/>
            <person name="Xu D."/>
            <person name="Zhang Y."/>
        </authorList>
    </citation>
    <scope>NUCLEOTIDE SEQUENCE [LARGE SCALE GENOMIC DNA]</scope>
    <source>
        <strain evidence="2">cv. Yunnan</strain>
    </source>
</reference>
<proteinExistence type="predicted"/>
<name>A0ACB9K494_9ASTR</name>
<organism evidence="1 2">
    <name type="scientific">Smallanthus sonchifolius</name>
    <dbReference type="NCBI Taxonomy" id="185202"/>
    <lineage>
        <taxon>Eukaryota</taxon>
        <taxon>Viridiplantae</taxon>
        <taxon>Streptophyta</taxon>
        <taxon>Embryophyta</taxon>
        <taxon>Tracheophyta</taxon>
        <taxon>Spermatophyta</taxon>
        <taxon>Magnoliopsida</taxon>
        <taxon>eudicotyledons</taxon>
        <taxon>Gunneridae</taxon>
        <taxon>Pentapetalae</taxon>
        <taxon>asterids</taxon>
        <taxon>campanulids</taxon>
        <taxon>Asterales</taxon>
        <taxon>Asteraceae</taxon>
        <taxon>Asteroideae</taxon>
        <taxon>Heliantheae alliance</taxon>
        <taxon>Millerieae</taxon>
        <taxon>Smallanthus</taxon>
    </lineage>
</organism>
<dbReference type="EMBL" id="CM042018">
    <property type="protein sequence ID" value="KAI3827067.1"/>
    <property type="molecule type" value="Genomic_DNA"/>
</dbReference>
<reference evidence="1 2" key="2">
    <citation type="journal article" date="2022" name="Mol. Ecol. Resour.">
        <title>The genomes of chicory, endive, great burdock and yacon provide insights into Asteraceae paleo-polyploidization history and plant inulin production.</title>
        <authorList>
            <person name="Fan W."/>
            <person name="Wang S."/>
            <person name="Wang H."/>
            <person name="Wang A."/>
            <person name="Jiang F."/>
            <person name="Liu H."/>
            <person name="Zhao H."/>
            <person name="Xu D."/>
            <person name="Zhang Y."/>
        </authorList>
    </citation>
    <scope>NUCLEOTIDE SEQUENCE [LARGE SCALE GENOMIC DNA]</scope>
    <source>
        <strain evidence="2">cv. Yunnan</strain>
        <tissue evidence="1">Leaves</tissue>
    </source>
</reference>
<comment type="caution">
    <text evidence="1">The sequence shown here is derived from an EMBL/GenBank/DDBJ whole genome shotgun (WGS) entry which is preliminary data.</text>
</comment>
<keyword evidence="2" id="KW-1185">Reference proteome</keyword>
<sequence>MSTEEEPFEEESYHNSSTSENPESPILYDPYMFPEPVYHGPFETSFQAPPEYQNAYNVIMVGLRELPPKFGYEHSMPSSLIECLDRSLRQTDKVTREKIMDKAKTHFSGQQVYEYGESLMTLDQVLMKD</sequence>